<dbReference type="Proteomes" id="UP001497382">
    <property type="component" value="Unassembled WGS sequence"/>
</dbReference>
<dbReference type="AlphaFoldDB" id="A0AAV1ZVB8"/>
<evidence type="ECO:0000313" key="2">
    <source>
        <dbReference type="Proteomes" id="UP001497382"/>
    </source>
</evidence>
<organism evidence="1 2">
    <name type="scientific">Larinioides sclopetarius</name>
    <dbReference type="NCBI Taxonomy" id="280406"/>
    <lineage>
        <taxon>Eukaryota</taxon>
        <taxon>Metazoa</taxon>
        <taxon>Ecdysozoa</taxon>
        <taxon>Arthropoda</taxon>
        <taxon>Chelicerata</taxon>
        <taxon>Arachnida</taxon>
        <taxon>Araneae</taxon>
        <taxon>Araneomorphae</taxon>
        <taxon>Entelegynae</taxon>
        <taxon>Araneoidea</taxon>
        <taxon>Araneidae</taxon>
        <taxon>Larinioides</taxon>
    </lineage>
</organism>
<name>A0AAV1ZVB8_9ARAC</name>
<comment type="caution">
    <text evidence="1">The sequence shown here is derived from an EMBL/GenBank/DDBJ whole genome shotgun (WGS) entry which is preliminary data.</text>
</comment>
<dbReference type="EMBL" id="CAXIEN010000087">
    <property type="protein sequence ID" value="CAL1275737.1"/>
    <property type="molecule type" value="Genomic_DNA"/>
</dbReference>
<reference evidence="1 2" key="1">
    <citation type="submission" date="2024-04" db="EMBL/GenBank/DDBJ databases">
        <authorList>
            <person name="Rising A."/>
            <person name="Reimegard J."/>
            <person name="Sonavane S."/>
            <person name="Akerstrom W."/>
            <person name="Nylinder S."/>
            <person name="Hedman E."/>
            <person name="Kallberg Y."/>
        </authorList>
    </citation>
    <scope>NUCLEOTIDE SEQUENCE [LARGE SCALE GENOMIC DNA]</scope>
</reference>
<gene>
    <name evidence="1" type="ORF">LARSCL_LOCUS8266</name>
</gene>
<proteinExistence type="predicted"/>
<protein>
    <submittedName>
        <fullName evidence="1">Uncharacterized protein</fullName>
    </submittedName>
</protein>
<sequence>MLRRSETRLWIRWQNIFQ</sequence>
<evidence type="ECO:0000313" key="1">
    <source>
        <dbReference type="EMBL" id="CAL1275737.1"/>
    </source>
</evidence>
<accession>A0AAV1ZVB8</accession>
<keyword evidence="2" id="KW-1185">Reference proteome</keyword>